<comment type="caution">
    <text evidence="2">The sequence shown here is derived from an EMBL/GenBank/DDBJ whole genome shotgun (WGS) entry which is preliminary data.</text>
</comment>
<protein>
    <submittedName>
        <fullName evidence="2">Uncharacterized protein</fullName>
    </submittedName>
</protein>
<dbReference type="EMBL" id="CAXKWB010003138">
    <property type="protein sequence ID" value="CAL4068431.1"/>
    <property type="molecule type" value="Genomic_DNA"/>
</dbReference>
<gene>
    <name evidence="2" type="ORF">MNOR_LOCUS7233</name>
</gene>
<dbReference type="Proteomes" id="UP001497623">
    <property type="component" value="Unassembled WGS sequence"/>
</dbReference>
<feature type="non-terminal residue" evidence="2">
    <location>
        <position position="320"/>
    </location>
</feature>
<name>A0AAV2Q445_MEGNR</name>
<feature type="region of interest" description="Disordered" evidence="1">
    <location>
        <begin position="108"/>
        <end position="137"/>
    </location>
</feature>
<keyword evidence="3" id="KW-1185">Reference proteome</keyword>
<evidence type="ECO:0000313" key="2">
    <source>
        <dbReference type="EMBL" id="CAL4068431.1"/>
    </source>
</evidence>
<accession>A0AAV2Q445</accession>
<reference evidence="2 3" key="1">
    <citation type="submission" date="2024-05" db="EMBL/GenBank/DDBJ databases">
        <authorList>
            <person name="Wallberg A."/>
        </authorList>
    </citation>
    <scope>NUCLEOTIDE SEQUENCE [LARGE SCALE GENOMIC DNA]</scope>
</reference>
<feature type="compositionally biased region" description="Basic and acidic residues" evidence="1">
    <location>
        <begin position="124"/>
        <end position="135"/>
    </location>
</feature>
<dbReference type="Gene3D" id="2.60.120.920">
    <property type="match status" value="1"/>
</dbReference>
<organism evidence="2 3">
    <name type="scientific">Meganyctiphanes norvegica</name>
    <name type="common">Northern krill</name>
    <name type="synonym">Thysanopoda norvegica</name>
    <dbReference type="NCBI Taxonomy" id="48144"/>
    <lineage>
        <taxon>Eukaryota</taxon>
        <taxon>Metazoa</taxon>
        <taxon>Ecdysozoa</taxon>
        <taxon>Arthropoda</taxon>
        <taxon>Crustacea</taxon>
        <taxon>Multicrustacea</taxon>
        <taxon>Malacostraca</taxon>
        <taxon>Eumalacostraca</taxon>
        <taxon>Eucarida</taxon>
        <taxon>Euphausiacea</taxon>
        <taxon>Euphausiidae</taxon>
        <taxon>Meganyctiphanes</taxon>
    </lineage>
</organism>
<feature type="region of interest" description="Disordered" evidence="1">
    <location>
        <begin position="1"/>
        <end position="24"/>
    </location>
</feature>
<evidence type="ECO:0000313" key="3">
    <source>
        <dbReference type="Proteomes" id="UP001497623"/>
    </source>
</evidence>
<dbReference type="InterPro" id="IPR043136">
    <property type="entry name" value="B30.2/SPRY_sf"/>
</dbReference>
<proteinExistence type="predicted"/>
<evidence type="ECO:0000256" key="1">
    <source>
        <dbReference type="SAM" id="MobiDB-lite"/>
    </source>
</evidence>
<sequence length="320" mass="35885">MATSSGRGSVESPNFGAQGGEDPIKTLYPMVNEEETPLPRCWSSRDKYSFIGLSQNNLRVHYKEKGKKKHKSPGSYRTANIKNKSFCLHKYELEFTKRAAQKSFMLMEVPPPEDRTSQSQVRDGNNRGDRPDNSRRTVGLFSRHSGCLSASTIGLGVPQVLRLCHGRENLCLQGASFRSVHGSVLQSLGLSPAGGNNEEGVGEPCFPDPLDQGGRDLGGRLRRAPQGQDCPNPVRQFHRSELLEKARLTEHIRLIPVDLFATRDNCQLERFISPCPDRSAILPEVIRRLSFFRGRADRMEAVRKGYPLRGNTRLPYLLRL</sequence>
<dbReference type="AlphaFoldDB" id="A0AAV2Q445"/>